<evidence type="ECO:0000259" key="13">
    <source>
        <dbReference type="PROSITE" id="PS51060"/>
    </source>
</evidence>
<dbReference type="PANTHER" id="PTHR10459">
    <property type="entry name" value="DNA LIGASE"/>
    <property type="match status" value="1"/>
</dbReference>
<dbReference type="GO" id="GO:0016779">
    <property type="term" value="F:nucleotidyltransferase activity"/>
    <property type="evidence" value="ECO:0007669"/>
    <property type="project" value="UniProtKB-KW"/>
</dbReference>
<keyword evidence="16" id="KW-1185">Reference proteome</keyword>
<dbReference type="InterPro" id="IPR004102">
    <property type="entry name" value="Poly(ADP-ribose)pol_reg_dom"/>
</dbReference>
<dbReference type="AlphaFoldDB" id="A0AAW2YWD1"/>
<dbReference type="PROSITE" id="PS51977">
    <property type="entry name" value="WGR"/>
    <property type="match status" value="1"/>
</dbReference>
<gene>
    <name evidence="15" type="ORF">AKO1_012575</name>
</gene>
<evidence type="ECO:0000256" key="8">
    <source>
        <dbReference type="ARBA" id="ARBA00024347"/>
    </source>
</evidence>
<sequence>MVTIAQLKERLDELDCDYSWCKKKVDYEKALKDALKGGDGGEDEAEEDEEQPPAKKAKTTESVKDETTPPRRGARVDRTIRDTEYSVHEDYSIKLNQTNVGDNNNKFYLIQLLTKDNGSDIVLFTRYGRVGENGRSDFKKQKDIDSGISAFEKQFKSKTANDWNERFSFVKKNKKYNIVETEEAEGDDGNNEEEPMGRLSKSQIEKGQNVLERLETAINQQDQEEYVHLSSEFYTLIPTSFGRRKPPAMSTIEIVREKQELLKFYLRMGFEDVNEEPGLTPIEGVMKLACPASLAEAAIGICAKSSVSSSDSMGVELEEKQAGNPVKHMKAALYAAIMLYTSNAIYAALNKVLRDENRSGVKKYFPYLRLFFEAMKHLPQTNRTLWRGISVDLSKQYTVGSTITWWGVSSCTSEESVARGFMNGCGGSCSFLTIDTKTAIDISSITFYSNEKESLLAPGTQLLVKSCKMNGKVAEIHLEEVGNAVN</sequence>
<dbReference type="SMART" id="SM00773">
    <property type="entry name" value="WGR"/>
    <property type="match status" value="1"/>
</dbReference>
<evidence type="ECO:0000313" key="15">
    <source>
        <dbReference type="EMBL" id="KAL0481445.1"/>
    </source>
</evidence>
<dbReference type="PROSITE" id="PS51996">
    <property type="entry name" value="TR_MART"/>
    <property type="match status" value="1"/>
</dbReference>
<feature type="compositionally biased region" description="Acidic residues" evidence="12">
    <location>
        <begin position="182"/>
        <end position="194"/>
    </location>
</feature>
<dbReference type="InterPro" id="IPR050800">
    <property type="entry name" value="ARTD/PARP"/>
</dbReference>
<dbReference type="Proteomes" id="UP001431209">
    <property type="component" value="Unassembled WGS sequence"/>
</dbReference>
<dbReference type="SUPFAM" id="SSF142921">
    <property type="entry name" value="WGR domain-like"/>
    <property type="match status" value="1"/>
</dbReference>
<feature type="region of interest" description="Disordered" evidence="12">
    <location>
        <begin position="34"/>
        <end position="79"/>
    </location>
</feature>
<dbReference type="Pfam" id="PF02877">
    <property type="entry name" value="PARP_reg"/>
    <property type="match status" value="1"/>
</dbReference>
<feature type="region of interest" description="Disordered" evidence="12">
    <location>
        <begin position="182"/>
        <end position="202"/>
    </location>
</feature>
<feature type="compositionally biased region" description="Acidic residues" evidence="12">
    <location>
        <begin position="40"/>
        <end position="51"/>
    </location>
</feature>
<evidence type="ECO:0000256" key="5">
    <source>
        <dbReference type="ARBA" id="ARBA00022695"/>
    </source>
</evidence>
<dbReference type="PROSITE" id="PS51060">
    <property type="entry name" value="PARP_ALPHA_HD"/>
    <property type="match status" value="1"/>
</dbReference>
<dbReference type="Pfam" id="PF05406">
    <property type="entry name" value="WGR"/>
    <property type="match status" value="1"/>
</dbReference>
<feature type="compositionally biased region" description="Basic and acidic residues" evidence="12">
    <location>
        <begin position="58"/>
        <end position="79"/>
    </location>
</feature>
<dbReference type="InterPro" id="IPR008893">
    <property type="entry name" value="WGR_domain"/>
</dbReference>
<dbReference type="InterPro" id="IPR036616">
    <property type="entry name" value="Poly(ADP-ribose)pol_reg_dom_sf"/>
</dbReference>
<dbReference type="GO" id="GO:0006302">
    <property type="term" value="P:double-strand break repair"/>
    <property type="evidence" value="ECO:0007669"/>
    <property type="project" value="TreeGrafter"/>
</dbReference>
<evidence type="ECO:0000256" key="1">
    <source>
        <dbReference type="ARBA" id="ARBA00004123"/>
    </source>
</evidence>
<evidence type="ECO:0000256" key="4">
    <source>
        <dbReference type="ARBA" id="ARBA00022679"/>
    </source>
</evidence>
<comment type="similarity">
    <text evidence="8">Belongs to the ARTD/PARP family.</text>
</comment>
<keyword evidence="5" id="KW-0548">Nucleotidyltransferase</keyword>
<dbReference type="SUPFAM" id="SSF56399">
    <property type="entry name" value="ADP-ribosylation"/>
    <property type="match status" value="1"/>
</dbReference>
<dbReference type="GO" id="GO:0106274">
    <property type="term" value="F:NAD+-protein-arginine ADP-ribosyltransferase activity"/>
    <property type="evidence" value="ECO:0007669"/>
    <property type="project" value="UniProtKB-EC"/>
</dbReference>
<comment type="catalytic activity">
    <reaction evidence="10 11">
        <text>L-arginyl-[protein] + NAD(+) = N(omega)-(ADP-D-ribosyl)-L-arginyl-[protein] + nicotinamide + H(+)</text>
        <dbReference type="Rhea" id="RHEA:19149"/>
        <dbReference type="Rhea" id="RHEA-COMP:10532"/>
        <dbReference type="Rhea" id="RHEA-COMP:15087"/>
        <dbReference type="ChEBI" id="CHEBI:15378"/>
        <dbReference type="ChEBI" id="CHEBI:17154"/>
        <dbReference type="ChEBI" id="CHEBI:29965"/>
        <dbReference type="ChEBI" id="CHEBI:57540"/>
        <dbReference type="ChEBI" id="CHEBI:142554"/>
        <dbReference type="EC" id="2.4.2.31"/>
    </reaction>
</comment>
<reference evidence="15 16" key="1">
    <citation type="submission" date="2024-03" db="EMBL/GenBank/DDBJ databases">
        <title>The Acrasis kona genome and developmental transcriptomes reveal deep origins of eukaryotic multicellular pathways.</title>
        <authorList>
            <person name="Sheikh S."/>
            <person name="Fu C.-J."/>
            <person name="Brown M.W."/>
            <person name="Baldauf S.L."/>
        </authorList>
    </citation>
    <scope>NUCLEOTIDE SEQUENCE [LARGE SCALE GENOMIC DNA]</scope>
    <source>
        <strain evidence="15 16">ATCC MYA-3509</strain>
    </source>
</reference>
<dbReference type="Gene3D" id="2.20.140.10">
    <property type="entry name" value="WGR domain"/>
    <property type="match status" value="1"/>
</dbReference>
<evidence type="ECO:0000256" key="12">
    <source>
        <dbReference type="SAM" id="MobiDB-lite"/>
    </source>
</evidence>
<dbReference type="EMBL" id="JAOPGA020000766">
    <property type="protein sequence ID" value="KAL0481445.1"/>
    <property type="molecule type" value="Genomic_DNA"/>
</dbReference>
<organism evidence="15 16">
    <name type="scientific">Acrasis kona</name>
    <dbReference type="NCBI Taxonomy" id="1008807"/>
    <lineage>
        <taxon>Eukaryota</taxon>
        <taxon>Discoba</taxon>
        <taxon>Heterolobosea</taxon>
        <taxon>Tetramitia</taxon>
        <taxon>Eutetramitia</taxon>
        <taxon>Acrasidae</taxon>
        <taxon>Acrasis</taxon>
    </lineage>
</organism>
<feature type="domain" description="PARP alpha-helical" evidence="13">
    <location>
        <begin position="159"/>
        <end position="276"/>
    </location>
</feature>
<evidence type="ECO:0000256" key="9">
    <source>
        <dbReference type="ARBA" id="ARBA00033987"/>
    </source>
</evidence>
<comment type="subcellular location">
    <subcellularLocation>
        <location evidence="1">Nucleus</location>
    </subcellularLocation>
</comment>
<dbReference type="GO" id="GO:0003950">
    <property type="term" value="F:NAD+ poly-ADP-ribosyltransferase activity"/>
    <property type="evidence" value="ECO:0007669"/>
    <property type="project" value="UniProtKB-EC"/>
</dbReference>
<evidence type="ECO:0000256" key="2">
    <source>
        <dbReference type="ARBA" id="ARBA00009558"/>
    </source>
</evidence>
<comment type="catalytic activity">
    <reaction evidence="9">
        <text>NAD(+) + (ADP-D-ribosyl)n-acceptor = nicotinamide + (ADP-D-ribosyl)n+1-acceptor + H(+).</text>
        <dbReference type="EC" id="2.4.2.30"/>
    </reaction>
</comment>
<dbReference type="Gene3D" id="1.20.142.10">
    <property type="entry name" value="Poly(ADP-ribose) polymerase, regulatory domain"/>
    <property type="match status" value="1"/>
</dbReference>
<dbReference type="Gene3D" id="3.90.176.10">
    <property type="entry name" value="Toxin ADP-ribosyltransferase, Chain A, domain 1"/>
    <property type="match status" value="1"/>
</dbReference>
<dbReference type="Pfam" id="PF01129">
    <property type="entry name" value="ART"/>
    <property type="match status" value="1"/>
</dbReference>
<evidence type="ECO:0000259" key="14">
    <source>
        <dbReference type="PROSITE" id="PS51977"/>
    </source>
</evidence>
<name>A0AAW2YWD1_9EUKA</name>
<keyword evidence="3 11" id="KW-0328">Glycosyltransferase</keyword>
<feature type="domain" description="WGR" evidence="14">
    <location>
        <begin position="84"/>
        <end position="176"/>
    </location>
</feature>
<dbReference type="CDD" id="cd07997">
    <property type="entry name" value="WGR_PARP"/>
    <property type="match status" value="1"/>
</dbReference>
<evidence type="ECO:0000256" key="11">
    <source>
        <dbReference type="RuleBase" id="RU361228"/>
    </source>
</evidence>
<evidence type="ECO:0000256" key="6">
    <source>
        <dbReference type="ARBA" id="ARBA00023027"/>
    </source>
</evidence>
<keyword evidence="4 11" id="KW-0808">Transferase</keyword>
<comment type="caution">
    <text evidence="15">The sequence shown here is derived from an EMBL/GenBank/DDBJ whole genome shotgun (WGS) entry which is preliminary data.</text>
</comment>
<dbReference type="InterPro" id="IPR036930">
    <property type="entry name" value="WGR_dom_sf"/>
</dbReference>
<dbReference type="PANTHER" id="PTHR10459:SF60">
    <property type="entry name" value="POLY [ADP-RIBOSE] POLYMERASE 2"/>
    <property type="match status" value="1"/>
</dbReference>
<accession>A0AAW2YWD1</accession>
<dbReference type="InterPro" id="IPR000768">
    <property type="entry name" value="ART"/>
</dbReference>
<keyword evidence="7" id="KW-0539">Nucleus</keyword>
<dbReference type="GO" id="GO:0005730">
    <property type="term" value="C:nucleolus"/>
    <property type="evidence" value="ECO:0007669"/>
    <property type="project" value="TreeGrafter"/>
</dbReference>
<keyword evidence="6 11" id="KW-0520">NAD</keyword>
<keyword evidence="11" id="KW-0521">NADP</keyword>
<evidence type="ECO:0000256" key="3">
    <source>
        <dbReference type="ARBA" id="ARBA00022676"/>
    </source>
</evidence>
<comment type="similarity">
    <text evidence="2 11">Belongs to the Arg-specific ADP-ribosyltransferase family.</text>
</comment>
<evidence type="ECO:0000313" key="16">
    <source>
        <dbReference type="Proteomes" id="UP001431209"/>
    </source>
</evidence>
<dbReference type="FunFam" id="2.20.140.10:FF:000001">
    <property type="entry name" value="Poly [ADP-ribose] polymerase"/>
    <property type="match status" value="1"/>
</dbReference>
<evidence type="ECO:0000256" key="10">
    <source>
        <dbReference type="ARBA" id="ARBA00047597"/>
    </source>
</evidence>
<protein>
    <recommendedName>
        <fullName evidence="11">NAD(P)(+)--arginine ADP-ribosyltransferase</fullName>
        <ecNumber evidence="11">2.4.2.31</ecNumber>
    </recommendedName>
    <alternativeName>
        <fullName evidence="11">Mono(ADP-ribosyl)transferase</fullName>
    </alternativeName>
</protein>
<evidence type="ECO:0000256" key="7">
    <source>
        <dbReference type="ARBA" id="ARBA00023242"/>
    </source>
</evidence>
<dbReference type="EC" id="2.4.2.31" evidence="11"/>
<dbReference type="SUPFAM" id="SSF47587">
    <property type="entry name" value="Domain of poly(ADP-ribose) polymerase"/>
    <property type="match status" value="1"/>
</dbReference>
<dbReference type="GO" id="GO:0070212">
    <property type="term" value="P:protein poly-ADP-ribosylation"/>
    <property type="evidence" value="ECO:0007669"/>
    <property type="project" value="TreeGrafter"/>
</dbReference>
<proteinExistence type="inferred from homology"/>